<evidence type="ECO:0000313" key="1">
    <source>
        <dbReference type="EMBL" id="VAW69999.1"/>
    </source>
</evidence>
<protein>
    <recommendedName>
        <fullName evidence="2">Rap1a immunity protein domain-containing protein</fullName>
    </recommendedName>
</protein>
<proteinExistence type="predicted"/>
<dbReference type="EMBL" id="UOFI01000185">
    <property type="protein sequence ID" value="VAW69999.1"/>
    <property type="molecule type" value="Genomic_DNA"/>
</dbReference>
<name>A0A3B0Y754_9ZZZZ</name>
<dbReference type="AlphaFoldDB" id="A0A3B0Y754"/>
<gene>
    <name evidence="1" type="ORF">MNBD_GAMMA09-1725</name>
</gene>
<reference evidence="1" key="1">
    <citation type="submission" date="2018-06" db="EMBL/GenBank/DDBJ databases">
        <authorList>
            <person name="Zhirakovskaya E."/>
        </authorList>
    </citation>
    <scope>NUCLEOTIDE SEQUENCE</scope>
</reference>
<sequence>MMLKVVTLWGGILLSLFAQNTYSSDTKGRYWIYGVGRQACSTYMEARHEGGFSEISYKNWISGYLTSSNQSSVETYNLLGGTDFKRALVWVDSYCHKHPENTIYMAMANMTAVHYATRRKSK</sequence>
<organism evidence="1">
    <name type="scientific">hydrothermal vent metagenome</name>
    <dbReference type="NCBI Taxonomy" id="652676"/>
    <lineage>
        <taxon>unclassified sequences</taxon>
        <taxon>metagenomes</taxon>
        <taxon>ecological metagenomes</taxon>
    </lineage>
</organism>
<accession>A0A3B0Y754</accession>
<evidence type="ECO:0008006" key="2">
    <source>
        <dbReference type="Google" id="ProtNLM"/>
    </source>
</evidence>